<dbReference type="Pfam" id="PF02696">
    <property type="entry name" value="SelO"/>
    <property type="match status" value="1"/>
</dbReference>
<organism evidence="12 13">
    <name type="scientific">Diacronema lutheri</name>
    <name type="common">Unicellular marine alga</name>
    <name type="synonym">Monochrysis lutheri</name>
    <dbReference type="NCBI Taxonomy" id="2081491"/>
    <lineage>
        <taxon>Eukaryota</taxon>
        <taxon>Haptista</taxon>
        <taxon>Haptophyta</taxon>
        <taxon>Pavlovophyceae</taxon>
        <taxon>Pavlovales</taxon>
        <taxon>Pavlovaceae</taxon>
        <taxon>Diacronema</taxon>
    </lineage>
</organism>
<feature type="region of interest" description="Disordered" evidence="10">
    <location>
        <begin position="721"/>
        <end position="744"/>
    </location>
</feature>
<proteinExistence type="inferred from homology"/>
<keyword evidence="8" id="KW-0460">Magnesium</keyword>
<gene>
    <name evidence="12" type="ORF">KFE25_013489</name>
</gene>
<keyword evidence="13" id="KW-1185">Reference proteome</keyword>
<dbReference type="GO" id="GO:0046872">
    <property type="term" value="F:metal ion binding"/>
    <property type="evidence" value="ECO:0007669"/>
    <property type="project" value="UniProtKB-KW"/>
</dbReference>
<dbReference type="InterPro" id="IPR003846">
    <property type="entry name" value="SelO"/>
</dbReference>
<dbReference type="OrthoDB" id="445067at2759"/>
<dbReference type="GO" id="GO:0005524">
    <property type="term" value="F:ATP binding"/>
    <property type="evidence" value="ECO:0007669"/>
    <property type="project" value="UniProtKB-KW"/>
</dbReference>
<feature type="region of interest" description="Disordered" evidence="10">
    <location>
        <begin position="458"/>
        <end position="481"/>
    </location>
</feature>
<evidence type="ECO:0000256" key="8">
    <source>
        <dbReference type="ARBA" id="ARBA00022842"/>
    </source>
</evidence>
<dbReference type="AlphaFoldDB" id="A0A8J5XT03"/>
<name>A0A8J5XT03_DIALT</name>
<reference evidence="12" key="1">
    <citation type="submission" date="2021-05" db="EMBL/GenBank/DDBJ databases">
        <title>The genome of the haptophyte Pavlova lutheri (Diacronema luteri, Pavlovales) - a model for lipid biosynthesis in eukaryotic algae.</title>
        <authorList>
            <person name="Hulatt C.J."/>
            <person name="Posewitz M.C."/>
        </authorList>
    </citation>
    <scope>NUCLEOTIDE SEQUENCE</scope>
    <source>
        <strain evidence="12">NIVA-4/92</strain>
    </source>
</reference>
<evidence type="ECO:0000256" key="6">
    <source>
        <dbReference type="ARBA" id="ARBA00022741"/>
    </source>
</evidence>
<evidence type="ECO:0000313" key="13">
    <source>
        <dbReference type="Proteomes" id="UP000751190"/>
    </source>
</evidence>
<sequence>MRALALLLAHTCARAGAWGYGACSPGRYGADCGGTCACSHGEECDDGTRGTGACSRTRAALLAERADALRTSPSSGMRRLERRLRWAVDGPPTRLRVDKSGARGARIVRNASVAIAWPQPFATLRPALVHGKRDVLARLGLDDEDVRSDAFAQLFSGCALGAEARPWAHAYGGHQFGQWAGQLGDGRAISLGVVRDERAGAPARARLEVALKGAGTTPFSRRGDGRAALGNLVRELIGDTALVGLGVPCVRSAALLASRDERDAIWRDAWWTGHAARVPAGVLVRVSPSFLRFGSLQLAASTQGAAGAAVLAREALRAIATLEAVDDESTAALPVRSAPAELRERCFFAARARPSCAAALAEGGRDVDALRCLLERVAERTGALVAAWMAVGFAHGVMNTDNLSLIGLTLDMNVYSFADRHDPAWTPNHIDSERRYALGAQREVARWGLERLVDAATGVPPLGSDEGESPKAARPGHAQHERDDITEHAWLEHEAAHAAIGGFDAVFDECYEARALLRLGLAPRARGSVARSAEGEGTVDRAALVRGWTAWLGASGADIHAAARALGDVTLLRGARVPVAPAVEHANHGAQDQGANHGAQDQGANHGAQDQGDGDEILRVASTAIARASGARASAEDALREWLAQYAAAALVGGADPLAAAEPRNGTAAALEALRVLRVRAAVPQFVARTAALRELSAAVEAGIEFSTDALAHALDTLRAPFPTPERRGDARTDDAAGSTAGHGRMTLEESICAASAARGAKPASVSAAVRASVRDALATVPANDNAQLQTSCGAQ</sequence>
<evidence type="ECO:0000313" key="12">
    <source>
        <dbReference type="EMBL" id="KAG8468406.1"/>
    </source>
</evidence>
<accession>A0A8J5XT03</accession>
<keyword evidence="3" id="KW-0808">Transferase</keyword>
<feature type="signal peptide" evidence="11">
    <location>
        <begin position="1"/>
        <end position="19"/>
    </location>
</feature>
<feature type="region of interest" description="Disordered" evidence="10">
    <location>
        <begin position="587"/>
        <end position="612"/>
    </location>
</feature>
<feature type="chain" id="PRO_5035162822" description="Selenoprotein O" evidence="11">
    <location>
        <begin position="20"/>
        <end position="796"/>
    </location>
</feature>
<keyword evidence="5" id="KW-0479">Metal-binding</keyword>
<dbReference type="Proteomes" id="UP000751190">
    <property type="component" value="Unassembled WGS sequence"/>
</dbReference>
<keyword evidence="4" id="KW-0548">Nucleotidyltransferase</keyword>
<dbReference type="PANTHER" id="PTHR12153:SF15">
    <property type="entry name" value="PROTEIN ADENYLYLTRANSFERASE SELO, MITOCHONDRIAL"/>
    <property type="match status" value="1"/>
</dbReference>
<feature type="compositionally biased region" description="Basic and acidic residues" evidence="10">
    <location>
        <begin position="725"/>
        <end position="735"/>
    </location>
</feature>
<protein>
    <recommendedName>
        <fullName evidence="9">Selenoprotein O</fullName>
    </recommendedName>
</protein>
<dbReference type="OMA" id="NHGAQDQ"/>
<evidence type="ECO:0000256" key="3">
    <source>
        <dbReference type="ARBA" id="ARBA00022679"/>
    </source>
</evidence>
<evidence type="ECO:0000256" key="9">
    <source>
        <dbReference type="ARBA" id="ARBA00031547"/>
    </source>
</evidence>
<evidence type="ECO:0000256" key="1">
    <source>
        <dbReference type="ARBA" id="ARBA00001946"/>
    </source>
</evidence>
<keyword evidence="6" id="KW-0547">Nucleotide-binding</keyword>
<keyword evidence="7" id="KW-0067">ATP-binding</keyword>
<dbReference type="EMBL" id="JAGTXO010000004">
    <property type="protein sequence ID" value="KAG8468406.1"/>
    <property type="molecule type" value="Genomic_DNA"/>
</dbReference>
<dbReference type="GO" id="GO:0016779">
    <property type="term" value="F:nucleotidyltransferase activity"/>
    <property type="evidence" value="ECO:0007669"/>
    <property type="project" value="UniProtKB-KW"/>
</dbReference>
<comment type="cofactor">
    <cofactor evidence="1">
        <name>Mg(2+)</name>
        <dbReference type="ChEBI" id="CHEBI:18420"/>
    </cofactor>
</comment>
<dbReference type="PANTHER" id="PTHR12153">
    <property type="entry name" value="SELENOPROTEIN O"/>
    <property type="match status" value="1"/>
</dbReference>
<comment type="caution">
    <text evidence="12">The sequence shown here is derived from an EMBL/GenBank/DDBJ whole genome shotgun (WGS) entry which is preliminary data.</text>
</comment>
<evidence type="ECO:0000256" key="2">
    <source>
        <dbReference type="ARBA" id="ARBA00009747"/>
    </source>
</evidence>
<evidence type="ECO:0000256" key="10">
    <source>
        <dbReference type="SAM" id="MobiDB-lite"/>
    </source>
</evidence>
<evidence type="ECO:0000256" key="4">
    <source>
        <dbReference type="ARBA" id="ARBA00022695"/>
    </source>
</evidence>
<evidence type="ECO:0000256" key="11">
    <source>
        <dbReference type="SAM" id="SignalP"/>
    </source>
</evidence>
<keyword evidence="11" id="KW-0732">Signal</keyword>
<comment type="similarity">
    <text evidence="2">Belongs to the SELO family.</text>
</comment>
<evidence type="ECO:0000256" key="5">
    <source>
        <dbReference type="ARBA" id="ARBA00022723"/>
    </source>
</evidence>
<evidence type="ECO:0000256" key="7">
    <source>
        <dbReference type="ARBA" id="ARBA00022840"/>
    </source>
</evidence>